<dbReference type="PANTHER" id="PTHR31865:SF1">
    <property type="entry name" value="INSERTASE, PUTATIVE (DUF1685)-RELATED"/>
    <property type="match status" value="1"/>
</dbReference>
<evidence type="ECO:0000313" key="3">
    <source>
        <dbReference type="Proteomes" id="UP001227230"/>
    </source>
</evidence>
<feature type="compositionally biased region" description="Basic residues" evidence="1">
    <location>
        <begin position="95"/>
        <end position="109"/>
    </location>
</feature>
<gene>
    <name evidence="2" type="ORF">VitviT2T_011041</name>
</gene>
<evidence type="ECO:0000313" key="2">
    <source>
        <dbReference type="EMBL" id="WJZ92011.1"/>
    </source>
</evidence>
<dbReference type="EMBL" id="CP126654">
    <property type="protein sequence ID" value="WJZ92011.1"/>
    <property type="molecule type" value="Genomic_DNA"/>
</dbReference>
<name>A0ABY9CAJ3_VITVI</name>
<sequence length="215" mass="23615">MMTRTNQSVALRAHKLSPPLITESSTYRPSISKPKSPRGPGSAHLRTSPAEGVGGQHHMSEAHAPPLAPPPAPLYKQRSWSPDSPDTYRDEAWQRRKGNNTRRSRRRSKSVTDEDLDELKACIELGFGFDSPDMDQRLSDTLPALGLYKAVNKQYFDTVAKSLSPSSSTMSECDPPSPLGSPHTIFGPGDNPQTVKTRLRHWAQVVACSVRQSSG</sequence>
<organism evidence="2 3">
    <name type="scientific">Vitis vinifera</name>
    <name type="common">Grape</name>
    <dbReference type="NCBI Taxonomy" id="29760"/>
    <lineage>
        <taxon>Eukaryota</taxon>
        <taxon>Viridiplantae</taxon>
        <taxon>Streptophyta</taxon>
        <taxon>Embryophyta</taxon>
        <taxon>Tracheophyta</taxon>
        <taxon>Spermatophyta</taxon>
        <taxon>Magnoliopsida</taxon>
        <taxon>eudicotyledons</taxon>
        <taxon>Gunneridae</taxon>
        <taxon>Pentapetalae</taxon>
        <taxon>rosids</taxon>
        <taxon>Vitales</taxon>
        <taxon>Vitaceae</taxon>
        <taxon>Viteae</taxon>
        <taxon>Vitis</taxon>
    </lineage>
</organism>
<dbReference type="Pfam" id="PF07939">
    <property type="entry name" value="DUF1685"/>
    <property type="match status" value="1"/>
</dbReference>
<evidence type="ECO:0000256" key="1">
    <source>
        <dbReference type="SAM" id="MobiDB-lite"/>
    </source>
</evidence>
<accession>A0ABY9CAJ3</accession>
<dbReference type="PANTHER" id="PTHR31865">
    <property type="entry name" value="OSJNBA0071G03.3 PROTEIN"/>
    <property type="match status" value="1"/>
</dbReference>
<proteinExistence type="predicted"/>
<keyword evidence="3" id="KW-1185">Reference proteome</keyword>
<protein>
    <submittedName>
        <fullName evidence="2">Uncharacterized protein</fullName>
    </submittedName>
</protein>
<reference evidence="2 3" key="1">
    <citation type="journal article" date="2023" name="Hortic Res">
        <title>The complete reference genome for grapevine (Vitis vinifera L.) genetics and breeding.</title>
        <authorList>
            <person name="Shi X."/>
            <person name="Cao S."/>
            <person name="Wang X."/>
            <person name="Huang S."/>
            <person name="Wang Y."/>
            <person name="Liu Z."/>
            <person name="Liu W."/>
            <person name="Leng X."/>
            <person name="Peng Y."/>
            <person name="Wang N."/>
            <person name="Wang Y."/>
            <person name="Ma Z."/>
            <person name="Xu X."/>
            <person name="Zhang F."/>
            <person name="Xue H."/>
            <person name="Zhong H."/>
            <person name="Wang Y."/>
            <person name="Zhang K."/>
            <person name="Velt A."/>
            <person name="Avia K."/>
            <person name="Holtgrawe D."/>
            <person name="Grimplet J."/>
            <person name="Matus J.T."/>
            <person name="Ware D."/>
            <person name="Wu X."/>
            <person name="Wang H."/>
            <person name="Liu C."/>
            <person name="Fang Y."/>
            <person name="Rustenholz C."/>
            <person name="Cheng Z."/>
            <person name="Xiao H."/>
            <person name="Zhou Y."/>
        </authorList>
    </citation>
    <scope>NUCLEOTIDE SEQUENCE [LARGE SCALE GENOMIC DNA]</scope>
    <source>
        <strain evidence="3">cv. Pinot noir / PN40024</strain>
        <tissue evidence="2">Leaf</tissue>
    </source>
</reference>
<dbReference type="Proteomes" id="UP001227230">
    <property type="component" value="Chromosome 7"/>
</dbReference>
<dbReference type="InterPro" id="IPR012881">
    <property type="entry name" value="DUF1685"/>
</dbReference>
<feature type="region of interest" description="Disordered" evidence="1">
    <location>
        <begin position="1"/>
        <end position="113"/>
    </location>
</feature>